<dbReference type="InterPro" id="IPR032710">
    <property type="entry name" value="NTF2-like_dom_sf"/>
</dbReference>
<protein>
    <recommendedName>
        <fullName evidence="4">SnoaL-like domain-containing protein</fullName>
    </recommendedName>
</protein>
<comment type="caution">
    <text evidence="2">The sequence shown here is derived from an EMBL/GenBank/DDBJ whole genome shotgun (WGS) entry which is preliminary data.</text>
</comment>
<dbReference type="SUPFAM" id="SSF54427">
    <property type="entry name" value="NTF2-like"/>
    <property type="match status" value="1"/>
</dbReference>
<name>A0ABT9RHW4_9ACTN</name>
<sequence>MLHPPQEIRQAAHDLGFEPTTLEAHGYDAIETRGARSYEQSVATGQFTFRSRGDAVRLHDVVTFQWESVDLRDAGAVTGGGLEVLVLDEDGRIVTDYMFPTRAPGRQQRRRGGVRRQERLQLHLRHGHVERGRERRDRGREPQLLWAAEFLAPTGTDRHSMTPPNSEPFSCAQQSRG</sequence>
<reference evidence="2 3" key="1">
    <citation type="submission" date="2023-07" db="EMBL/GenBank/DDBJ databases">
        <title>Sequencing the genomes of 1000 actinobacteria strains.</title>
        <authorList>
            <person name="Klenk H.-P."/>
        </authorList>
    </citation>
    <scope>NUCLEOTIDE SEQUENCE [LARGE SCALE GENOMIC DNA]</scope>
    <source>
        <strain evidence="2 3">DSM 44109</strain>
    </source>
</reference>
<dbReference type="Proteomes" id="UP001230426">
    <property type="component" value="Unassembled WGS sequence"/>
</dbReference>
<accession>A0ABT9RHW4</accession>
<organism evidence="2 3">
    <name type="scientific">Streptosporangium brasiliense</name>
    <dbReference type="NCBI Taxonomy" id="47480"/>
    <lineage>
        <taxon>Bacteria</taxon>
        <taxon>Bacillati</taxon>
        <taxon>Actinomycetota</taxon>
        <taxon>Actinomycetes</taxon>
        <taxon>Streptosporangiales</taxon>
        <taxon>Streptosporangiaceae</taxon>
        <taxon>Streptosporangium</taxon>
    </lineage>
</organism>
<feature type="region of interest" description="Disordered" evidence="1">
    <location>
        <begin position="153"/>
        <end position="177"/>
    </location>
</feature>
<gene>
    <name evidence="2" type="ORF">J2S55_008142</name>
</gene>
<evidence type="ECO:0000313" key="2">
    <source>
        <dbReference type="EMBL" id="MDP9868876.1"/>
    </source>
</evidence>
<feature type="compositionally biased region" description="Polar residues" evidence="1">
    <location>
        <begin position="162"/>
        <end position="177"/>
    </location>
</feature>
<evidence type="ECO:0008006" key="4">
    <source>
        <dbReference type="Google" id="ProtNLM"/>
    </source>
</evidence>
<evidence type="ECO:0000313" key="3">
    <source>
        <dbReference type="Proteomes" id="UP001230426"/>
    </source>
</evidence>
<dbReference type="EMBL" id="JAUSRB010000002">
    <property type="protein sequence ID" value="MDP9868876.1"/>
    <property type="molecule type" value="Genomic_DNA"/>
</dbReference>
<proteinExistence type="predicted"/>
<dbReference type="Gene3D" id="3.10.450.50">
    <property type="match status" value="1"/>
</dbReference>
<evidence type="ECO:0000256" key="1">
    <source>
        <dbReference type="SAM" id="MobiDB-lite"/>
    </source>
</evidence>
<keyword evidence="3" id="KW-1185">Reference proteome</keyword>
<dbReference type="RefSeq" id="WP_306872190.1">
    <property type="nucleotide sequence ID" value="NZ_JAUSRB010000002.1"/>
</dbReference>